<dbReference type="InterPro" id="IPR020596">
    <property type="entry name" value="rRNA_Ade_Mease_Trfase_CS"/>
</dbReference>
<dbReference type="PANTHER" id="PTHR11727">
    <property type="entry name" value="DIMETHYLADENOSINE TRANSFERASE"/>
    <property type="match status" value="1"/>
</dbReference>
<evidence type="ECO:0000313" key="11">
    <source>
        <dbReference type="Proteomes" id="UP001524383"/>
    </source>
</evidence>
<feature type="binding site" evidence="7 8">
    <location>
        <position position="55"/>
    </location>
    <ligand>
        <name>S-adenosyl-L-methionine</name>
        <dbReference type="ChEBI" id="CHEBI:59789"/>
    </ligand>
</feature>
<dbReference type="CDD" id="cd02440">
    <property type="entry name" value="AdoMet_MTases"/>
    <property type="match status" value="1"/>
</dbReference>
<keyword evidence="6 7" id="KW-0694">RNA-binding</keyword>
<dbReference type="InterPro" id="IPR020598">
    <property type="entry name" value="rRNA_Ade_methylase_Trfase_N"/>
</dbReference>
<evidence type="ECO:0000256" key="1">
    <source>
        <dbReference type="ARBA" id="ARBA00022490"/>
    </source>
</evidence>
<evidence type="ECO:0000256" key="2">
    <source>
        <dbReference type="ARBA" id="ARBA00022552"/>
    </source>
</evidence>
<evidence type="ECO:0000256" key="8">
    <source>
        <dbReference type="PROSITE-ProRule" id="PRU01026"/>
    </source>
</evidence>
<keyword evidence="3 7" id="KW-0489">Methyltransferase</keyword>
<dbReference type="Proteomes" id="UP001524383">
    <property type="component" value="Unassembled WGS sequence"/>
</dbReference>
<feature type="binding site" evidence="7 8">
    <location>
        <position position="34"/>
    </location>
    <ligand>
        <name>S-adenosyl-L-methionine</name>
        <dbReference type="ChEBI" id="CHEBI:59789"/>
    </ligand>
</feature>
<evidence type="ECO:0000313" key="10">
    <source>
        <dbReference type="EMBL" id="MCQ1538056.1"/>
    </source>
</evidence>
<evidence type="ECO:0000256" key="3">
    <source>
        <dbReference type="ARBA" id="ARBA00022603"/>
    </source>
</evidence>
<comment type="function">
    <text evidence="7">Specifically dimethylates two adjacent adenosines in the loop of a conserved hairpin near the 3'-end of 16S rRNA in the 30S particle. May play a critical role in biogenesis of 30S subunits.</text>
</comment>
<evidence type="ECO:0000259" key="9">
    <source>
        <dbReference type="SMART" id="SM00650"/>
    </source>
</evidence>
<name>A0ABD4TH54_9EURY</name>
<dbReference type="SMART" id="SM00650">
    <property type="entry name" value="rADc"/>
    <property type="match status" value="1"/>
</dbReference>
<keyword evidence="1 7" id="KW-0963">Cytoplasm</keyword>
<gene>
    <name evidence="7" type="primary">rsmA</name>
    <name evidence="7" type="synonym">ksgA</name>
    <name evidence="10" type="ORF">FTO68_03495</name>
</gene>
<proteinExistence type="inferred from homology"/>
<evidence type="ECO:0000256" key="5">
    <source>
        <dbReference type="ARBA" id="ARBA00022691"/>
    </source>
</evidence>
<dbReference type="NCBIfam" id="TIGR00755">
    <property type="entry name" value="ksgA"/>
    <property type="match status" value="1"/>
</dbReference>
<evidence type="ECO:0000256" key="6">
    <source>
        <dbReference type="ARBA" id="ARBA00022884"/>
    </source>
</evidence>
<dbReference type="InterPro" id="IPR001737">
    <property type="entry name" value="KsgA/Erm"/>
</dbReference>
<dbReference type="Gene3D" id="1.10.8.100">
    <property type="entry name" value="Ribosomal RNA adenine dimethylase-like, domain 2"/>
    <property type="match status" value="1"/>
</dbReference>
<sequence>MRARHDQHFLTDRTAIQRIADAVPITGKRVLEIGPGKGVLTQALLERGATVIAVEIDPLLVDHLTNRFSDEIEGGNLILIHGDATRCALPDFDIVISNLPYSVSSPITFRLLEIGFEVAILMYQWEFARKMMTPAGNPDTGRLSVMVQTYAKVKPLLELPPDAFSPPPEVWSMVVKITPAAPPVWILDRKVYADLVRVLFSQRRKKIRNCLKSAAGIFGREQIDSLIASLDEEILSQRPENLTFEEFTELANALSHE</sequence>
<dbReference type="PANTHER" id="PTHR11727:SF7">
    <property type="entry name" value="DIMETHYLADENOSINE TRANSFERASE-RELATED"/>
    <property type="match status" value="1"/>
</dbReference>
<dbReference type="InterPro" id="IPR029063">
    <property type="entry name" value="SAM-dependent_MTases_sf"/>
</dbReference>
<evidence type="ECO:0000256" key="7">
    <source>
        <dbReference type="HAMAP-Rule" id="MF_00607"/>
    </source>
</evidence>
<dbReference type="GO" id="GO:0000179">
    <property type="term" value="F:rRNA (adenine-N6,N6-)-dimethyltransferase activity"/>
    <property type="evidence" value="ECO:0007669"/>
    <property type="project" value="UniProtKB-UniRule"/>
</dbReference>
<evidence type="ECO:0000256" key="4">
    <source>
        <dbReference type="ARBA" id="ARBA00022679"/>
    </source>
</evidence>
<keyword evidence="11" id="KW-1185">Reference proteome</keyword>
<dbReference type="RefSeq" id="WP_255331990.1">
    <property type="nucleotide sequence ID" value="NZ_VOTZ01000005.1"/>
</dbReference>
<dbReference type="SUPFAM" id="SSF53335">
    <property type="entry name" value="S-adenosyl-L-methionine-dependent methyltransferases"/>
    <property type="match status" value="1"/>
</dbReference>
<dbReference type="PROSITE" id="PS01131">
    <property type="entry name" value="RRNA_A_DIMETH"/>
    <property type="match status" value="1"/>
</dbReference>
<comment type="subcellular location">
    <subcellularLocation>
        <location evidence="7">Cytoplasm</location>
    </subcellularLocation>
</comment>
<feature type="domain" description="Ribosomal RNA adenine methylase transferase N-terminal" evidence="9">
    <location>
        <begin position="15"/>
        <end position="181"/>
    </location>
</feature>
<dbReference type="InterPro" id="IPR011530">
    <property type="entry name" value="rRNA_adenine_dimethylase"/>
</dbReference>
<dbReference type="EMBL" id="VOTZ01000005">
    <property type="protein sequence ID" value="MCQ1538056.1"/>
    <property type="molecule type" value="Genomic_DNA"/>
</dbReference>
<keyword evidence="5 7" id="KW-0949">S-adenosyl-L-methionine</keyword>
<comment type="similarity">
    <text evidence="7">Belongs to the class I-like SAM-binding methyltransferase superfamily. rRNA adenine N(6)-methyltransferase family. RsmA subfamily.</text>
</comment>
<accession>A0ABD4TH54</accession>
<organism evidence="10 11">
    <name type="scientific">Methanocalculus taiwanensis</name>
    <dbReference type="NCBI Taxonomy" id="106207"/>
    <lineage>
        <taxon>Archaea</taxon>
        <taxon>Methanobacteriati</taxon>
        <taxon>Methanobacteriota</taxon>
        <taxon>Stenosarchaea group</taxon>
        <taxon>Methanomicrobia</taxon>
        <taxon>Methanomicrobiales</taxon>
        <taxon>Methanocalculaceae</taxon>
        <taxon>Methanocalculus</taxon>
    </lineage>
</organism>
<dbReference type="HAMAP" id="MF_00607">
    <property type="entry name" value="16SrRNA_methyltr_A"/>
    <property type="match status" value="1"/>
</dbReference>
<feature type="binding site" evidence="7 8">
    <location>
        <position position="98"/>
    </location>
    <ligand>
        <name>S-adenosyl-L-methionine</name>
        <dbReference type="ChEBI" id="CHEBI:59789"/>
    </ligand>
</feature>
<reference evidence="10 11" key="1">
    <citation type="submission" date="2019-08" db="EMBL/GenBank/DDBJ databases">
        <authorList>
            <person name="Chen S.-C."/>
            <person name="Lai M.-C."/>
            <person name="You Y.-T."/>
        </authorList>
    </citation>
    <scope>NUCLEOTIDE SEQUENCE [LARGE SCALE GENOMIC DNA]</scope>
    <source>
        <strain evidence="10 11">P2F9704a</strain>
    </source>
</reference>
<keyword evidence="4 7" id="KW-0808">Transferase</keyword>
<protein>
    <recommendedName>
        <fullName evidence="7">Probable ribosomal RNA small subunit methyltransferase A</fullName>
        <ecNumber evidence="7">2.1.1.-</ecNumber>
    </recommendedName>
    <alternativeName>
        <fullName evidence="7">16S rRNA dimethyladenosine transferase</fullName>
    </alternativeName>
    <alternativeName>
        <fullName evidence="7">16S rRNA dimethylase</fullName>
    </alternativeName>
    <alternativeName>
        <fullName evidence="7">S-adenosylmethionine-6-N',N'-adenosyl(rRNA) dimethyltransferase</fullName>
    </alternativeName>
</protein>
<dbReference type="InterPro" id="IPR023165">
    <property type="entry name" value="rRNA_Ade_diMease-like_C"/>
</dbReference>
<dbReference type="Gene3D" id="3.40.50.150">
    <property type="entry name" value="Vaccinia Virus protein VP39"/>
    <property type="match status" value="1"/>
</dbReference>
<feature type="binding site" evidence="7 8">
    <location>
        <position position="83"/>
    </location>
    <ligand>
        <name>S-adenosyl-L-methionine</name>
        <dbReference type="ChEBI" id="CHEBI:59789"/>
    </ligand>
</feature>
<dbReference type="GO" id="GO:0003723">
    <property type="term" value="F:RNA binding"/>
    <property type="evidence" value="ECO:0007669"/>
    <property type="project" value="UniProtKB-UniRule"/>
</dbReference>
<feature type="binding site" evidence="7 8">
    <location>
        <position position="8"/>
    </location>
    <ligand>
        <name>S-adenosyl-L-methionine</name>
        <dbReference type="ChEBI" id="CHEBI:59789"/>
    </ligand>
</feature>
<comment type="caution">
    <text evidence="10">The sequence shown here is derived from an EMBL/GenBank/DDBJ whole genome shotgun (WGS) entry which is preliminary data.</text>
</comment>
<dbReference type="AlphaFoldDB" id="A0ABD4TH54"/>
<dbReference type="GO" id="GO:0005737">
    <property type="term" value="C:cytoplasm"/>
    <property type="evidence" value="ECO:0007669"/>
    <property type="project" value="UniProtKB-SubCell"/>
</dbReference>
<keyword evidence="2 7" id="KW-0698">rRNA processing</keyword>
<dbReference type="Pfam" id="PF00398">
    <property type="entry name" value="RrnaAD"/>
    <property type="match status" value="1"/>
</dbReference>
<dbReference type="EC" id="2.1.1.-" evidence="7"/>
<dbReference type="PROSITE" id="PS51689">
    <property type="entry name" value="SAM_RNA_A_N6_MT"/>
    <property type="match status" value="1"/>
</dbReference>
<feature type="binding site" evidence="7 8">
    <location>
        <position position="10"/>
    </location>
    <ligand>
        <name>S-adenosyl-L-methionine</name>
        <dbReference type="ChEBI" id="CHEBI:59789"/>
    </ligand>
</feature>